<dbReference type="Proteomes" id="UP000740883">
    <property type="component" value="Unassembled WGS sequence"/>
</dbReference>
<name>A0A9P6GW41_9MICR</name>
<accession>A0A9P6GW41</accession>
<proteinExistence type="predicted"/>
<organism evidence="1 2">
    <name type="scientific">Nosema granulosis</name>
    <dbReference type="NCBI Taxonomy" id="83296"/>
    <lineage>
        <taxon>Eukaryota</taxon>
        <taxon>Fungi</taxon>
        <taxon>Fungi incertae sedis</taxon>
        <taxon>Microsporidia</taxon>
        <taxon>Nosematidae</taxon>
        <taxon>Nosema</taxon>
    </lineage>
</organism>
<comment type="caution">
    <text evidence="1">The sequence shown here is derived from an EMBL/GenBank/DDBJ whole genome shotgun (WGS) entry which is preliminary data.</text>
</comment>
<evidence type="ECO:0000313" key="1">
    <source>
        <dbReference type="EMBL" id="KAF9748560.1"/>
    </source>
</evidence>
<dbReference type="AlphaFoldDB" id="A0A9P6GW41"/>
<sequence>MCSHKPDSNNFCMFCGLELEYTQNLVPDTAYKNTIYKNTTYKSNGKYTATPIPTDTTILDHILNYLNAQHYKHQILEFIKNTNFIYRISFLDKALLSIYHILSRDGFSILFSDLEKFSTNNTNLLSKYFKIFGSRKPTNLYLKNVQNRICEKLKIEEKIYKNTKLEIEEKIYKNTKLEI</sequence>
<evidence type="ECO:0000313" key="2">
    <source>
        <dbReference type="Proteomes" id="UP000740883"/>
    </source>
</evidence>
<protein>
    <submittedName>
        <fullName evidence="1">Uncharacterized protein</fullName>
    </submittedName>
</protein>
<dbReference type="EMBL" id="SBJO01001238">
    <property type="protein sequence ID" value="KAF9748560.1"/>
    <property type="molecule type" value="Genomic_DNA"/>
</dbReference>
<dbReference type="OrthoDB" id="2195833at2759"/>
<keyword evidence="2" id="KW-1185">Reference proteome</keyword>
<feature type="non-terminal residue" evidence="1">
    <location>
        <position position="179"/>
    </location>
</feature>
<reference evidence="1 2" key="1">
    <citation type="journal article" date="2020" name="Genome Biol. Evol.">
        <title>Comparative genomics of strictly vertically transmitted, feminizing microsporidia endosymbionts of amphipod crustaceans.</title>
        <authorList>
            <person name="Cormier A."/>
            <person name="Chebbi M.A."/>
            <person name="Giraud I."/>
            <person name="Wattier R."/>
            <person name="Teixeira M."/>
            <person name="Gilbert C."/>
            <person name="Rigaud T."/>
            <person name="Cordaux R."/>
        </authorList>
    </citation>
    <scope>NUCLEOTIDE SEQUENCE [LARGE SCALE GENOMIC DNA]</scope>
    <source>
        <strain evidence="1 2">Ou3-Ou53</strain>
    </source>
</reference>
<gene>
    <name evidence="1" type="ORF">NGRA_3485</name>
</gene>